<dbReference type="SUPFAM" id="SSF54593">
    <property type="entry name" value="Glyoxalase/Bleomycin resistance protein/Dihydroxybiphenyl dioxygenase"/>
    <property type="match status" value="1"/>
</dbReference>
<accession>A0ABN2CWC4</accession>
<reference evidence="2 3" key="1">
    <citation type="journal article" date="2019" name="Int. J. Syst. Evol. Microbiol.">
        <title>The Global Catalogue of Microorganisms (GCM) 10K type strain sequencing project: providing services to taxonomists for standard genome sequencing and annotation.</title>
        <authorList>
            <consortium name="The Broad Institute Genomics Platform"/>
            <consortium name="The Broad Institute Genome Sequencing Center for Infectious Disease"/>
            <person name="Wu L."/>
            <person name="Ma J."/>
        </authorList>
    </citation>
    <scope>NUCLEOTIDE SEQUENCE [LARGE SCALE GENOMIC DNA]</scope>
    <source>
        <strain evidence="2 3">JCM 15572</strain>
    </source>
</reference>
<proteinExistence type="predicted"/>
<organism evidence="2 3">
    <name type="scientific">Kribbella hippodromi</name>
    <dbReference type="NCBI Taxonomy" id="434347"/>
    <lineage>
        <taxon>Bacteria</taxon>
        <taxon>Bacillati</taxon>
        <taxon>Actinomycetota</taxon>
        <taxon>Actinomycetes</taxon>
        <taxon>Propionibacteriales</taxon>
        <taxon>Kribbellaceae</taxon>
        <taxon>Kribbella</taxon>
    </lineage>
</organism>
<dbReference type="InterPro" id="IPR037523">
    <property type="entry name" value="VOC_core"/>
</dbReference>
<feature type="domain" description="VOC" evidence="1">
    <location>
        <begin position="4"/>
        <end position="122"/>
    </location>
</feature>
<sequence length="123" mass="12740">MPNPVVHFEIIGTAPKRLHEYYGKLFGWTYELGDSSSAAVSEPGQYGFVPDTVAGINGGVAGGSSMRPNVLFYVGVDDVETALAQAEALGGRRVLGPEGVAGMLVVGQFTDPEGNLIGVAGSR</sequence>
<dbReference type="Proteomes" id="UP001501705">
    <property type="component" value="Unassembled WGS sequence"/>
</dbReference>
<dbReference type="PROSITE" id="PS51819">
    <property type="entry name" value="VOC"/>
    <property type="match status" value="1"/>
</dbReference>
<evidence type="ECO:0000313" key="3">
    <source>
        <dbReference type="Proteomes" id="UP001501705"/>
    </source>
</evidence>
<evidence type="ECO:0000259" key="1">
    <source>
        <dbReference type="PROSITE" id="PS51819"/>
    </source>
</evidence>
<dbReference type="InterPro" id="IPR041581">
    <property type="entry name" value="Glyoxalase_6"/>
</dbReference>
<gene>
    <name evidence="2" type="ORF">GCM10009804_22580</name>
</gene>
<protein>
    <submittedName>
        <fullName evidence="2">VOC family protein</fullName>
    </submittedName>
</protein>
<dbReference type="InterPro" id="IPR029068">
    <property type="entry name" value="Glyas_Bleomycin-R_OHBP_Dase"/>
</dbReference>
<dbReference type="RefSeq" id="WP_344233367.1">
    <property type="nucleotide sequence ID" value="NZ_BAAAPH010000006.1"/>
</dbReference>
<evidence type="ECO:0000313" key="2">
    <source>
        <dbReference type="EMBL" id="GAA1565377.1"/>
    </source>
</evidence>
<dbReference type="Gene3D" id="3.10.180.10">
    <property type="entry name" value="2,3-Dihydroxybiphenyl 1,2-Dioxygenase, domain 1"/>
    <property type="match status" value="1"/>
</dbReference>
<comment type="caution">
    <text evidence="2">The sequence shown here is derived from an EMBL/GenBank/DDBJ whole genome shotgun (WGS) entry which is preliminary data.</text>
</comment>
<name>A0ABN2CWC4_9ACTN</name>
<dbReference type="Pfam" id="PF18029">
    <property type="entry name" value="Glyoxalase_6"/>
    <property type="match status" value="1"/>
</dbReference>
<keyword evidence="3" id="KW-1185">Reference proteome</keyword>
<dbReference type="EMBL" id="BAAAPH010000006">
    <property type="protein sequence ID" value="GAA1565377.1"/>
    <property type="molecule type" value="Genomic_DNA"/>
</dbReference>